<dbReference type="Proteomes" id="UP001597059">
    <property type="component" value="Unassembled WGS sequence"/>
</dbReference>
<evidence type="ECO:0000313" key="4">
    <source>
        <dbReference type="Proteomes" id="UP001597059"/>
    </source>
</evidence>
<dbReference type="EMBL" id="JBHTMN010000002">
    <property type="protein sequence ID" value="MFD1381873.1"/>
    <property type="molecule type" value="Genomic_DNA"/>
</dbReference>
<feature type="transmembrane region" description="Helical" evidence="2">
    <location>
        <begin position="68"/>
        <end position="89"/>
    </location>
</feature>
<evidence type="ECO:0000256" key="2">
    <source>
        <dbReference type="SAM" id="Phobius"/>
    </source>
</evidence>
<dbReference type="RefSeq" id="WP_377364309.1">
    <property type="nucleotide sequence ID" value="NZ_JBHTMN010000002.1"/>
</dbReference>
<gene>
    <name evidence="3" type="ORF">ACFQ45_00735</name>
</gene>
<keyword evidence="4" id="KW-1185">Reference proteome</keyword>
<comment type="caution">
    <text evidence="3">The sequence shown here is derived from an EMBL/GenBank/DDBJ whole genome shotgun (WGS) entry which is preliminary data.</text>
</comment>
<dbReference type="PANTHER" id="PTHR34703">
    <property type="entry name" value="ANTIPORTER SUBUNIT MNHG2-RELATED"/>
    <property type="match status" value="1"/>
</dbReference>
<dbReference type="Pfam" id="PF03334">
    <property type="entry name" value="PhaG_MnhG_YufB"/>
    <property type="match status" value="1"/>
</dbReference>
<feature type="compositionally biased region" description="Basic and acidic residues" evidence="1">
    <location>
        <begin position="104"/>
        <end position="122"/>
    </location>
</feature>
<proteinExistence type="predicted"/>
<name>A0ABW4AXA2_9GAMM</name>
<evidence type="ECO:0000256" key="1">
    <source>
        <dbReference type="SAM" id="MobiDB-lite"/>
    </source>
</evidence>
<keyword evidence="2" id="KW-0812">Transmembrane</keyword>
<evidence type="ECO:0000313" key="3">
    <source>
        <dbReference type="EMBL" id="MFD1381873.1"/>
    </source>
</evidence>
<keyword evidence="2" id="KW-1133">Transmembrane helix</keyword>
<sequence>MSFMTELVITALLLVGGIFLLVGSIGLARLPDIFTRLHGPTKATTLGITGVLLSSLIYHSLRQGSLSVAELLITLFLLITAPVAANMVAKVALHHNTPAIPRTSRQELMPRAKERQAPDTED</sequence>
<organism evidence="3 4">
    <name type="scientific">Rhodanobacter aciditrophus</name>
    <dbReference type="NCBI Taxonomy" id="1623218"/>
    <lineage>
        <taxon>Bacteria</taxon>
        <taxon>Pseudomonadati</taxon>
        <taxon>Pseudomonadota</taxon>
        <taxon>Gammaproteobacteria</taxon>
        <taxon>Lysobacterales</taxon>
        <taxon>Rhodanobacteraceae</taxon>
        <taxon>Rhodanobacter</taxon>
    </lineage>
</organism>
<dbReference type="NCBIfam" id="TIGR01300">
    <property type="entry name" value="CPA3_mnhG_phaG"/>
    <property type="match status" value="1"/>
</dbReference>
<feature type="region of interest" description="Disordered" evidence="1">
    <location>
        <begin position="101"/>
        <end position="122"/>
    </location>
</feature>
<reference evidence="4" key="1">
    <citation type="journal article" date="2019" name="Int. J. Syst. Evol. Microbiol.">
        <title>The Global Catalogue of Microorganisms (GCM) 10K type strain sequencing project: providing services to taxonomists for standard genome sequencing and annotation.</title>
        <authorList>
            <consortium name="The Broad Institute Genomics Platform"/>
            <consortium name="The Broad Institute Genome Sequencing Center for Infectious Disease"/>
            <person name="Wu L."/>
            <person name="Ma J."/>
        </authorList>
    </citation>
    <scope>NUCLEOTIDE SEQUENCE [LARGE SCALE GENOMIC DNA]</scope>
    <source>
        <strain evidence="4">JCM 30774</strain>
    </source>
</reference>
<keyword evidence="2" id="KW-0472">Membrane</keyword>
<feature type="transmembrane region" description="Helical" evidence="2">
    <location>
        <begin position="43"/>
        <end position="61"/>
    </location>
</feature>
<dbReference type="InterPro" id="IPR005133">
    <property type="entry name" value="PhaG_MnhG_YufB"/>
</dbReference>
<accession>A0ABW4AXA2</accession>
<protein>
    <submittedName>
        <fullName evidence="3">Na+/H+ antiporter subunit G</fullName>
    </submittedName>
</protein>
<dbReference type="NCBIfam" id="NF009316">
    <property type="entry name" value="PRK12674.1-5"/>
    <property type="match status" value="1"/>
</dbReference>
<dbReference type="PANTHER" id="PTHR34703:SF1">
    <property type="entry name" value="ANTIPORTER SUBUNIT MNHG2-RELATED"/>
    <property type="match status" value="1"/>
</dbReference>